<dbReference type="AlphaFoldDB" id="A0AAN6MTT7"/>
<dbReference type="Proteomes" id="UP001303889">
    <property type="component" value="Unassembled WGS sequence"/>
</dbReference>
<name>A0AAN6MTT7_9PEZI</name>
<dbReference type="EC" id="3.4.16.-" evidence="7"/>
<dbReference type="SUPFAM" id="SSF53474">
    <property type="entry name" value="alpha/beta-Hydrolases"/>
    <property type="match status" value="1"/>
</dbReference>
<feature type="region of interest" description="Disordered" evidence="8">
    <location>
        <begin position="534"/>
        <end position="573"/>
    </location>
</feature>
<evidence type="ECO:0000256" key="5">
    <source>
        <dbReference type="ARBA" id="ARBA00022801"/>
    </source>
</evidence>
<comment type="similarity">
    <text evidence="1 7">Belongs to the peptidase S10 family.</text>
</comment>
<evidence type="ECO:0000256" key="8">
    <source>
        <dbReference type="SAM" id="MobiDB-lite"/>
    </source>
</evidence>
<evidence type="ECO:0000256" key="2">
    <source>
        <dbReference type="ARBA" id="ARBA00022645"/>
    </source>
</evidence>
<dbReference type="Gene3D" id="3.40.50.1820">
    <property type="entry name" value="alpha/beta hydrolase"/>
    <property type="match status" value="1"/>
</dbReference>
<comment type="caution">
    <text evidence="9">The sequence shown here is derived from an EMBL/GenBank/DDBJ whole genome shotgun (WGS) entry which is preliminary data.</text>
</comment>
<protein>
    <recommendedName>
        <fullName evidence="7">Carboxypeptidase</fullName>
        <ecNumber evidence="7">3.4.16.-</ecNumber>
    </recommendedName>
</protein>
<dbReference type="PROSITE" id="PS00560">
    <property type="entry name" value="CARBOXYPEPT_SER_HIS"/>
    <property type="match status" value="1"/>
</dbReference>
<evidence type="ECO:0000313" key="9">
    <source>
        <dbReference type="EMBL" id="KAK3906540.1"/>
    </source>
</evidence>
<feature type="compositionally biased region" description="Basic residues" evidence="8">
    <location>
        <begin position="555"/>
        <end position="573"/>
    </location>
</feature>
<reference evidence="9" key="2">
    <citation type="submission" date="2023-05" db="EMBL/GenBank/DDBJ databases">
        <authorList>
            <consortium name="Lawrence Berkeley National Laboratory"/>
            <person name="Steindorff A."/>
            <person name="Hensen N."/>
            <person name="Bonometti L."/>
            <person name="Westerberg I."/>
            <person name="Brannstrom I.O."/>
            <person name="Guillou S."/>
            <person name="Cros-Aarteil S."/>
            <person name="Calhoun S."/>
            <person name="Haridas S."/>
            <person name="Kuo A."/>
            <person name="Mondo S."/>
            <person name="Pangilinan J."/>
            <person name="Riley R."/>
            <person name="Labutti K."/>
            <person name="Andreopoulos B."/>
            <person name="Lipzen A."/>
            <person name="Chen C."/>
            <person name="Yanf M."/>
            <person name="Daum C."/>
            <person name="Ng V."/>
            <person name="Clum A."/>
            <person name="Ohm R."/>
            <person name="Martin F."/>
            <person name="Silar P."/>
            <person name="Natvig D."/>
            <person name="Lalanne C."/>
            <person name="Gautier V."/>
            <person name="Ament-Velasquez S.L."/>
            <person name="Kruys A."/>
            <person name="Hutchinson M.I."/>
            <person name="Powell A.J."/>
            <person name="Barry K."/>
            <person name="Miller A.N."/>
            <person name="Grigoriev I.V."/>
            <person name="Debuchy R."/>
            <person name="Gladieux P."/>
            <person name="Thoren M.H."/>
            <person name="Johannesson H."/>
        </authorList>
    </citation>
    <scope>NUCLEOTIDE SEQUENCE</scope>
    <source>
        <strain evidence="9">CBS 103.79</strain>
    </source>
</reference>
<dbReference type="InterPro" id="IPR001563">
    <property type="entry name" value="Peptidase_S10"/>
</dbReference>
<evidence type="ECO:0000256" key="3">
    <source>
        <dbReference type="ARBA" id="ARBA00022670"/>
    </source>
</evidence>
<evidence type="ECO:0000256" key="7">
    <source>
        <dbReference type="RuleBase" id="RU361156"/>
    </source>
</evidence>
<accession>A0AAN6MTT7</accession>
<dbReference type="PROSITE" id="PS00131">
    <property type="entry name" value="CARBOXYPEPT_SER_SER"/>
    <property type="match status" value="1"/>
</dbReference>
<keyword evidence="10" id="KW-1185">Reference proteome</keyword>
<dbReference type="GO" id="GO:0006508">
    <property type="term" value="P:proteolysis"/>
    <property type="evidence" value="ECO:0007669"/>
    <property type="project" value="UniProtKB-KW"/>
</dbReference>
<organism evidence="9 10">
    <name type="scientific">Staphylotrichum tortipilum</name>
    <dbReference type="NCBI Taxonomy" id="2831512"/>
    <lineage>
        <taxon>Eukaryota</taxon>
        <taxon>Fungi</taxon>
        <taxon>Dikarya</taxon>
        <taxon>Ascomycota</taxon>
        <taxon>Pezizomycotina</taxon>
        <taxon>Sordariomycetes</taxon>
        <taxon>Sordariomycetidae</taxon>
        <taxon>Sordariales</taxon>
        <taxon>Chaetomiaceae</taxon>
        <taxon>Staphylotrichum</taxon>
    </lineage>
</organism>
<dbReference type="InterPro" id="IPR029058">
    <property type="entry name" value="AB_hydrolase_fold"/>
</dbReference>
<keyword evidence="6" id="KW-0325">Glycoprotein</keyword>
<dbReference type="FunFam" id="3.40.50.1820:FF:000118">
    <property type="entry name" value="Carboxypeptidase"/>
    <property type="match status" value="1"/>
</dbReference>
<dbReference type="InterPro" id="IPR033124">
    <property type="entry name" value="Ser_caboxypep_his_AS"/>
</dbReference>
<evidence type="ECO:0000313" key="10">
    <source>
        <dbReference type="Proteomes" id="UP001303889"/>
    </source>
</evidence>
<keyword evidence="2 7" id="KW-0121">Carboxypeptidase</keyword>
<reference evidence="9" key="1">
    <citation type="journal article" date="2023" name="Mol. Phylogenet. Evol.">
        <title>Genome-scale phylogeny and comparative genomics of the fungal order Sordariales.</title>
        <authorList>
            <person name="Hensen N."/>
            <person name="Bonometti L."/>
            <person name="Westerberg I."/>
            <person name="Brannstrom I.O."/>
            <person name="Guillou S."/>
            <person name="Cros-Aarteil S."/>
            <person name="Calhoun S."/>
            <person name="Haridas S."/>
            <person name="Kuo A."/>
            <person name="Mondo S."/>
            <person name="Pangilinan J."/>
            <person name="Riley R."/>
            <person name="LaButti K."/>
            <person name="Andreopoulos B."/>
            <person name="Lipzen A."/>
            <person name="Chen C."/>
            <person name="Yan M."/>
            <person name="Daum C."/>
            <person name="Ng V."/>
            <person name="Clum A."/>
            <person name="Steindorff A."/>
            <person name="Ohm R.A."/>
            <person name="Martin F."/>
            <person name="Silar P."/>
            <person name="Natvig D.O."/>
            <person name="Lalanne C."/>
            <person name="Gautier V."/>
            <person name="Ament-Velasquez S.L."/>
            <person name="Kruys A."/>
            <person name="Hutchinson M.I."/>
            <person name="Powell A.J."/>
            <person name="Barry K."/>
            <person name="Miller A.N."/>
            <person name="Grigoriev I.V."/>
            <person name="Debuchy R."/>
            <person name="Gladieux P."/>
            <person name="Hiltunen Thoren M."/>
            <person name="Johannesson H."/>
        </authorList>
    </citation>
    <scope>NUCLEOTIDE SEQUENCE</scope>
    <source>
        <strain evidence="9">CBS 103.79</strain>
    </source>
</reference>
<keyword evidence="5 7" id="KW-0378">Hydrolase</keyword>
<evidence type="ECO:0000256" key="4">
    <source>
        <dbReference type="ARBA" id="ARBA00022729"/>
    </source>
</evidence>
<dbReference type="Pfam" id="PF00450">
    <property type="entry name" value="Peptidase_S10"/>
    <property type="match status" value="1"/>
</dbReference>
<dbReference type="PANTHER" id="PTHR11802">
    <property type="entry name" value="SERINE PROTEASE FAMILY S10 SERINE CARBOXYPEPTIDASE"/>
    <property type="match status" value="1"/>
</dbReference>
<dbReference type="InterPro" id="IPR018202">
    <property type="entry name" value="Ser_caboxypep_ser_AS"/>
</dbReference>
<dbReference type="PANTHER" id="PTHR11802:SF479">
    <property type="entry name" value="CARBOXYPEPTIDASE"/>
    <property type="match status" value="1"/>
</dbReference>
<evidence type="ECO:0000256" key="1">
    <source>
        <dbReference type="ARBA" id="ARBA00009431"/>
    </source>
</evidence>
<keyword evidence="4 7" id="KW-0732">Signal</keyword>
<feature type="chain" id="PRO_5042671915" description="Carboxypeptidase" evidence="7">
    <location>
        <begin position="19"/>
        <end position="573"/>
    </location>
</feature>
<dbReference type="GO" id="GO:0004185">
    <property type="term" value="F:serine-type carboxypeptidase activity"/>
    <property type="evidence" value="ECO:0007669"/>
    <property type="project" value="UniProtKB-UniRule"/>
</dbReference>
<dbReference type="EMBL" id="MU855324">
    <property type="protein sequence ID" value="KAK3906540.1"/>
    <property type="molecule type" value="Genomic_DNA"/>
</dbReference>
<evidence type="ECO:0000256" key="6">
    <source>
        <dbReference type="ARBA" id="ARBA00023180"/>
    </source>
</evidence>
<sequence>MRWANLLPALLLSGTADAAGRSIAHAGKRHAEHAAKRLKHVTVPTYPQLVDREAKPHKFLTANTTKFAVDGKAIPDVDFDVGESYAGLLPISGNPSDESQLFFWFFPSTNPAADKEILIWLNGGPGCSSFEGLLQENGPFLWQYGTYKPVQNPWSWHTLTNIIYVEQPVGTGFSTGKPTITNQKELAAQFMGFWKNFVNTFGMQGYKVYIAGESYAGYYCPYIASAFLDAKDKTYYDMSGMTIYNPSLAWDEIQEPIPAVQFTEYWSGLFPFNDTFRADIKRREAKCGYADFLAEYLVYPPKGPIPMPLPGTGKDGKTRDECWNIYWDIFDAIMLLNPCFDIYQVATTCPLLWDVLGFPGSMPYLPEGGSIYFDRADVKRAIHAPEDTVWEECSSDDVFVNGTDNSLPSTLSVLPHVIDATKNVIIGHSALDMILLANGTLLSLQNMTWGGKLGFQHRPDQPFYVPLNNMTSLSTLAAGGVFGSLVSERGLTYVGVDLAGHMVPQYAPSAAYRHVEYMLGRVPCMNCTVPFTTDPKTPQSTAPLGKGTAPQGWSTRKRHGGGGGHHGPRGGRR</sequence>
<dbReference type="PRINTS" id="PR00724">
    <property type="entry name" value="CRBOXYPTASEC"/>
</dbReference>
<gene>
    <name evidence="9" type="ORF">C8A05DRAFT_40652</name>
</gene>
<feature type="signal peptide" evidence="7">
    <location>
        <begin position="1"/>
        <end position="18"/>
    </location>
</feature>
<keyword evidence="3 7" id="KW-0645">Protease</keyword>
<proteinExistence type="inferred from homology"/>